<dbReference type="Proteomes" id="UP000050488">
    <property type="component" value="Unassembled WGS sequence"/>
</dbReference>
<comment type="caution">
    <text evidence="1">The sequence shown here is derived from an EMBL/GenBank/DDBJ whole genome shotgun (WGS) entry which is preliminary data.</text>
</comment>
<name>A0A0Q0UMF7_9CORY</name>
<dbReference type="EMBL" id="LKEV01000001">
    <property type="protein sequence ID" value="KQB87583.1"/>
    <property type="molecule type" value="Genomic_DNA"/>
</dbReference>
<accession>A0A0Q0UMF7</accession>
<evidence type="ECO:0000313" key="2">
    <source>
        <dbReference type="Proteomes" id="UP000050488"/>
    </source>
</evidence>
<sequence>MAQSHPQPESVSAGPAPDLWGTCHYNSATTGDRHAGRYLRCRWQDYPYSPAPPGLYGRLHHVFLSDEYDLAYGIAVVGLARQVAARVDITQVCQRVCQIDCRSGVATMDTGTPLRIASGDLHRVWQVLPAIPQTTALGVVLGSGCDGRSHCLAQEIVAVTCSWVDHSAQVAYEAVLWPVEAAGGDCSAVTAEYFFCHPVDRLWVSLRGHRCGDRVVTVAECAAPIVDTAEMVGDFMAAVHQRLKGDRDGIR</sequence>
<protein>
    <submittedName>
        <fullName evidence="1">Uncharacterized protein</fullName>
    </submittedName>
</protein>
<dbReference type="AlphaFoldDB" id="A0A0Q0UMF7"/>
<keyword evidence="2" id="KW-1185">Reference proteome</keyword>
<organism evidence="1 2">
    <name type="scientific">Corynebacterium lowii</name>
    <dbReference type="NCBI Taxonomy" id="1544413"/>
    <lineage>
        <taxon>Bacteria</taxon>
        <taxon>Bacillati</taxon>
        <taxon>Actinomycetota</taxon>
        <taxon>Actinomycetes</taxon>
        <taxon>Mycobacteriales</taxon>
        <taxon>Corynebacteriaceae</taxon>
        <taxon>Corynebacterium</taxon>
    </lineage>
</organism>
<dbReference type="PATRIC" id="fig|1544413.3.peg.646"/>
<gene>
    <name evidence="1" type="ORF">Clow_00643</name>
</gene>
<reference evidence="1 2" key="1">
    <citation type="submission" date="2015-10" db="EMBL/GenBank/DDBJ databases">
        <title>Corynebacteirum lowii and Corynebacterium oculi species nova, derived from human clinical disease and and emended description of Corynebacterium mastiditis.</title>
        <authorList>
            <person name="Bernard K."/>
            <person name="Pacheco A.L."/>
            <person name="Mcdougall C."/>
            <person name="Burtx T."/>
            <person name="Weibe D."/>
            <person name="Tyler S."/>
            <person name="Olson A.B."/>
            <person name="Cnockaert M."/>
            <person name="Eguchi H."/>
            <person name="Kuwahara T."/>
            <person name="Nakayama-Imaohji H."/>
            <person name="Boudewijins M."/>
            <person name="Van Hoecke F."/>
            <person name="Bernier A.-M."/>
            <person name="Vandamme P."/>
        </authorList>
    </citation>
    <scope>NUCLEOTIDE SEQUENCE [LARGE SCALE GENOMIC DNA]</scope>
    <source>
        <strain evidence="1 2">NML 130206</strain>
    </source>
</reference>
<evidence type="ECO:0000313" key="1">
    <source>
        <dbReference type="EMBL" id="KQB87583.1"/>
    </source>
</evidence>
<proteinExistence type="predicted"/>